<dbReference type="PANTHER" id="PTHR10484">
    <property type="entry name" value="HISTONE H4"/>
    <property type="match status" value="1"/>
</dbReference>
<accession>A0AA97P164</accession>
<organism evidence="10">
    <name type="scientific">Pyricularia oryzae (strain Y34)</name>
    <name type="common">Rice blast fungus</name>
    <name type="synonym">Magnaporthe oryzae</name>
    <dbReference type="NCBI Taxonomy" id="1143189"/>
    <lineage>
        <taxon>Eukaryota</taxon>
        <taxon>Fungi</taxon>
        <taxon>Dikarya</taxon>
        <taxon>Ascomycota</taxon>
        <taxon>Pezizomycotina</taxon>
        <taxon>Sordariomycetes</taxon>
        <taxon>Sordariomycetidae</taxon>
        <taxon>Magnaporthales</taxon>
        <taxon>Pyriculariaceae</taxon>
        <taxon>Pyricularia</taxon>
    </lineage>
</organism>
<evidence type="ECO:0000256" key="4">
    <source>
        <dbReference type="ARBA" id="ARBA00022454"/>
    </source>
</evidence>
<evidence type="ECO:0000256" key="1">
    <source>
        <dbReference type="ARBA" id="ARBA00004123"/>
    </source>
</evidence>
<evidence type="ECO:0000256" key="6">
    <source>
        <dbReference type="ARBA" id="ARBA00023242"/>
    </source>
</evidence>
<dbReference type="Gene3D" id="1.10.20.10">
    <property type="entry name" value="Histone, subunit A"/>
    <property type="match status" value="1"/>
</dbReference>
<dbReference type="SMART" id="SM00417">
    <property type="entry name" value="H4"/>
    <property type="match status" value="1"/>
</dbReference>
<comment type="similarity">
    <text evidence="3 8">Belongs to the histone H4 family.</text>
</comment>
<dbReference type="InterPro" id="IPR001951">
    <property type="entry name" value="Histone_H4"/>
</dbReference>
<dbReference type="Proteomes" id="UP000011086">
    <property type="component" value="Unassembled WGS sequence"/>
</dbReference>
<dbReference type="SUPFAM" id="SSF47113">
    <property type="entry name" value="Histone-fold"/>
    <property type="match status" value="1"/>
</dbReference>
<comment type="function">
    <text evidence="8">Core component of nucleosome. Nucleosomes wrap and compact DNA into chromatin, limiting DNA accessibility to the cellular machineries which require DNA as a template. Histones thereby play a central role in transcription regulation, DNA repair, DNA replication and chromosomal stability. DNA accessibility is regulated via a complex set of post-translational modifications of histones, also called histone code, and nucleosome remodeling.</text>
</comment>
<gene>
    <name evidence="10" type="ORF">OOU_Y34scaffold00464g113</name>
</gene>
<keyword evidence="4 8" id="KW-0158">Chromosome</keyword>
<dbReference type="GO" id="GO:0030527">
    <property type="term" value="F:structural constituent of chromatin"/>
    <property type="evidence" value="ECO:0007669"/>
    <property type="project" value="InterPro"/>
</dbReference>
<name>A0AA97P164_PYRO3</name>
<dbReference type="AlphaFoldDB" id="A0AA97P164"/>
<dbReference type="GO" id="GO:0000786">
    <property type="term" value="C:nucleosome"/>
    <property type="evidence" value="ECO:0007669"/>
    <property type="project" value="UniProtKB-KW"/>
</dbReference>
<evidence type="ECO:0000256" key="5">
    <source>
        <dbReference type="ARBA" id="ARBA00023125"/>
    </source>
</evidence>
<comment type="subcellular location">
    <subcellularLocation>
        <location evidence="2">Chromosome</location>
    </subcellularLocation>
    <subcellularLocation>
        <location evidence="1">Nucleus</location>
    </subcellularLocation>
</comment>
<feature type="compositionally biased region" description="Basic residues" evidence="9">
    <location>
        <begin position="34"/>
        <end position="50"/>
    </location>
</feature>
<evidence type="ECO:0000313" key="10">
    <source>
        <dbReference type="EMBL" id="ELQ40030.1"/>
    </source>
</evidence>
<keyword evidence="7 8" id="KW-0544">Nucleosome core</keyword>
<dbReference type="GO" id="GO:0005634">
    <property type="term" value="C:nucleus"/>
    <property type="evidence" value="ECO:0007669"/>
    <property type="project" value="UniProtKB-SubCell"/>
</dbReference>
<dbReference type="GO" id="GO:0003677">
    <property type="term" value="F:DNA binding"/>
    <property type="evidence" value="ECO:0007669"/>
    <property type="project" value="UniProtKB-KW"/>
</dbReference>
<dbReference type="PRINTS" id="PR00623">
    <property type="entry name" value="HISTONEH4"/>
</dbReference>
<reference evidence="10" key="1">
    <citation type="journal article" date="2012" name="PLoS Genet.">
        <title>Comparative analysis of the genomes of two field isolates of the rice blast fungus Magnaporthe oryzae.</title>
        <authorList>
            <person name="Xue M."/>
            <person name="Yang J."/>
            <person name="Li Z."/>
            <person name="Hu S."/>
            <person name="Yao N."/>
            <person name="Dean R.A."/>
            <person name="Zhao W."/>
            <person name="Shen M."/>
            <person name="Zhang H."/>
            <person name="Li C."/>
            <person name="Liu L."/>
            <person name="Cao L."/>
            <person name="Xu X."/>
            <person name="Xing Y."/>
            <person name="Hsiang T."/>
            <person name="Zhang Z."/>
            <person name="Xu J.R."/>
            <person name="Peng Y.L."/>
        </authorList>
    </citation>
    <scope>NUCLEOTIDE SEQUENCE</scope>
    <source>
        <strain evidence="10">Y34</strain>
    </source>
</reference>
<comment type="subunit">
    <text evidence="8">The nucleosome is a histone octamer containing two molecules each of H2A, H2B, H3 and H4 assembled in one H3-H4 heterotetramer and two H2A-H2B heterodimers. The octamer wraps approximately 147 bp of DNA.</text>
</comment>
<dbReference type="EMBL" id="JH793434">
    <property type="protein sequence ID" value="ELQ40030.1"/>
    <property type="molecule type" value="Genomic_DNA"/>
</dbReference>
<protein>
    <recommendedName>
        <fullName evidence="8">Histone H4</fullName>
    </recommendedName>
</protein>
<evidence type="ECO:0000256" key="9">
    <source>
        <dbReference type="SAM" id="MobiDB-lite"/>
    </source>
</evidence>
<dbReference type="InterPro" id="IPR009072">
    <property type="entry name" value="Histone-fold"/>
</dbReference>
<evidence type="ECO:0000256" key="3">
    <source>
        <dbReference type="ARBA" id="ARBA00006564"/>
    </source>
</evidence>
<sequence length="100" mass="10926">MPTQPARGGPRSSMGGSAPTANMGPRIGTSGKVSGKKLLHGAGGKRHRRLARRGGVKRLSGMIYDETRGAMKQYLERILRDCVAYCDYRRAKTVTVHDVR</sequence>
<keyword evidence="6 8" id="KW-0539">Nucleus</keyword>
<dbReference type="GO" id="GO:0046982">
    <property type="term" value="F:protein heterodimerization activity"/>
    <property type="evidence" value="ECO:0007669"/>
    <property type="project" value="InterPro"/>
</dbReference>
<keyword evidence="5 8" id="KW-0238">DNA-binding</keyword>
<evidence type="ECO:0000256" key="8">
    <source>
        <dbReference type="RuleBase" id="RU000528"/>
    </source>
</evidence>
<dbReference type="CDD" id="cd22912">
    <property type="entry name" value="HFD_H4"/>
    <property type="match status" value="1"/>
</dbReference>
<feature type="region of interest" description="Disordered" evidence="9">
    <location>
        <begin position="1"/>
        <end position="50"/>
    </location>
</feature>
<evidence type="ECO:0000256" key="7">
    <source>
        <dbReference type="ARBA" id="ARBA00023269"/>
    </source>
</evidence>
<evidence type="ECO:0000256" key="2">
    <source>
        <dbReference type="ARBA" id="ARBA00004286"/>
    </source>
</evidence>
<proteinExistence type="inferred from homology"/>